<dbReference type="Pfam" id="PF07730">
    <property type="entry name" value="HisKA_3"/>
    <property type="match status" value="1"/>
</dbReference>
<evidence type="ECO:0000313" key="12">
    <source>
        <dbReference type="Proteomes" id="UP000635245"/>
    </source>
</evidence>
<evidence type="ECO:0000256" key="5">
    <source>
        <dbReference type="ARBA" id="ARBA00022741"/>
    </source>
</evidence>
<dbReference type="PANTHER" id="PTHR24421:SF10">
    <property type="entry name" value="NITRATE_NITRITE SENSOR PROTEIN NARQ"/>
    <property type="match status" value="1"/>
</dbReference>
<keyword evidence="4" id="KW-0808">Transferase</keyword>
<evidence type="ECO:0000256" key="6">
    <source>
        <dbReference type="ARBA" id="ARBA00022777"/>
    </source>
</evidence>
<dbReference type="EC" id="2.7.13.3" evidence="2"/>
<dbReference type="InterPro" id="IPR011712">
    <property type="entry name" value="Sig_transdc_His_kin_sub3_dim/P"/>
</dbReference>
<feature type="domain" description="DUF7134" evidence="10">
    <location>
        <begin position="3"/>
        <end position="127"/>
    </location>
</feature>
<dbReference type="Gene3D" id="3.30.565.10">
    <property type="entry name" value="Histidine kinase-like ATPase, C-terminal domain"/>
    <property type="match status" value="1"/>
</dbReference>
<gene>
    <name evidence="11" type="ORF">JHE00_30465</name>
</gene>
<keyword evidence="5" id="KW-0547">Nucleotide-binding</keyword>
<dbReference type="PANTHER" id="PTHR24421">
    <property type="entry name" value="NITRATE/NITRITE SENSOR PROTEIN NARX-RELATED"/>
    <property type="match status" value="1"/>
</dbReference>
<dbReference type="Gene3D" id="1.20.5.1930">
    <property type="match status" value="1"/>
</dbReference>
<dbReference type="InterPro" id="IPR050482">
    <property type="entry name" value="Sensor_HK_TwoCompSys"/>
</dbReference>
<keyword evidence="7" id="KW-0067">ATP-binding</keyword>
<evidence type="ECO:0000256" key="1">
    <source>
        <dbReference type="ARBA" id="ARBA00000085"/>
    </source>
</evidence>
<dbReference type="Pfam" id="PF23539">
    <property type="entry name" value="DUF7134"/>
    <property type="match status" value="1"/>
</dbReference>
<evidence type="ECO:0000259" key="9">
    <source>
        <dbReference type="Pfam" id="PF07730"/>
    </source>
</evidence>
<keyword evidence="6 11" id="KW-0418">Kinase</keyword>
<dbReference type="EMBL" id="JAENJH010000011">
    <property type="protein sequence ID" value="MBK1788672.1"/>
    <property type="molecule type" value="Genomic_DNA"/>
</dbReference>
<evidence type="ECO:0000259" key="10">
    <source>
        <dbReference type="Pfam" id="PF23539"/>
    </source>
</evidence>
<organism evidence="11 12">
    <name type="scientific">Prauserella cavernicola</name>
    <dbReference type="NCBI Taxonomy" id="2800127"/>
    <lineage>
        <taxon>Bacteria</taxon>
        <taxon>Bacillati</taxon>
        <taxon>Actinomycetota</taxon>
        <taxon>Actinomycetes</taxon>
        <taxon>Pseudonocardiales</taxon>
        <taxon>Pseudonocardiaceae</taxon>
        <taxon>Prauserella</taxon>
    </lineage>
</organism>
<evidence type="ECO:0000256" key="8">
    <source>
        <dbReference type="ARBA" id="ARBA00023012"/>
    </source>
</evidence>
<dbReference type="GO" id="GO:0005524">
    <property type="term" value="F:ATP binding"/>
    <property type="evidence" value="ECO:0007669"/>
    <property type="project" value="UniProtKB-KW"/>
</dbReference>
<evidence type="ECO:0000256" key="3">
    <source>
        <dbReference type="ARBA" id="ARBA00022553"/>
    </source>
</evidence>
<dbReference type="InterPro" id="IPR036890">
    <property type="entry name" value="HATPase_C_sf"/>
</dbReference>
<evidence type="ECO:0000313" key="11">
    <source>
        <dbReference type="EMBL" id="MBK1788672.1"/>
    </source>
</evidence>
<evidence type="ECO:0000256" key="2">
    <source>
        <dbReference type="ARBA" id="ARBA00012438"/>
    </source>
</evidence>
<comment type="caution">
    <text evidence="11">The sequence shown here is derived from an EMBL/GenBank/DDBJ whole genome shotgun (WGS) entry which is preliminary data.</text>
</comment>
<keyword evidence="3" id="KW-0597">Phosphoprotein</keyword>
<comment type="catalytic activity">
    <reaction evidence="1">
        <text>ATP + protein L-histidine = ADP + protein N-phospho-L-histidine.</text>
        <dbReference type="EC" id="2.7.13.3"/>
    </reaction>
</comment>
<keyword evidence="8" id="KW-0902">Two-component regulatory system</keyword>
<proteinExistence type="predicted"/>
<dbReference type="AlphaFoldDB" id="A0A934QYW9"/>
<keyword evidence="12" id="KW-1185">Reference proteome</keyword>
<reference evidence="11" key="1">
    <citation type="submission" date="2020-12" db="EMBL/GenBank/DDBJ databases">
        <title>Prauserella sp. ASG 168, a novel actinomycete isolated from cave rock.</title>
        <authorList>
            <person name="Suriyachadkun C."/>
        </authorList>
    </citation>
    <scope>NUCLEOTIDE SEQUENCE</scope>
    <source>
        <strain evidence="11">ASG 168</strain>
    </source>
</reference>
<dbReference type="InterPro" id="IPR055558">
    <property type="entry name" value="DUF7134"/>
</dbReference>
<evidence type="ECO:0000256" key="7">
    <source>
        <dbReference type="ARBA" id="ARBA00022840"/>
    </source>
</evidence>
<dbReference type="Proteomes" id="UP000635245">
    <property type="component" value="Unassembled WGS sequence"/>
</dbReference>
<accession>A0A934QYW9</accession>
<dbReference type="GO" id="GO:0000155">
    <property type="term" value="F:phosphorelay sensor kinase activity"/>
    <property type="evidence" value="ECO:0007669"/>
    <property type="project" value="InterPro"/>
</dbReference>
<sequence length="341" mass="36130">MILMVALLFWAGGLWTGGDWQALAVGAAQILPLAVRRRAPGIVLAAVTVATVAHLMLGLTRNIGYVPVLVALYTAPSSPQRTVRWELPGAASLAVALAMIPAKGPVDGALLAVVACGVAWTMGVEHRRHVADRTRLVEHERARAEAQRRERTARHLHDTLAQTTAVMLVQAEALRTANDLSERDRQRVDAILSAGRDAFTEVRRTLRGLADASDAASDTDLPAVLDRLRTAGLRLPADPVAALAGLDGQARELSERVLAEVATNALRHAGPGTLLELDVLVRDDVVHIEAANDLADPAPGAPAGGFGLVSLAGQLRDHGGHLDHGPRGHRWVVTATVSRRG</sequence>
<evidence type="ECO:0000256" key="4">
    <source>
        <dbReference type="ARBA" id="ARBA00022679"/>
    </source>
</evidence>
<protein>
    <recommendedName>
        <fullName evidence="2">histidine kinase</fullName>
        <ecNumber evidence="2">2.7.13.3</ecNumber>
    </recommendedName>
</protein>
<name>A0A934QYW9_9PSEU</name>
<dbReference type="GO" id="GO:0016020">
    <property type="term" value="C:membrane"/>
    <property type="evidence" value="ECO:0007669"/>
    <property type="project" value="InterPro"/>
</dbReference>
<feature type="domain" description="Signal transduction histidine kinase subgroup 3 dimerisation and phosphoacceptor" evidence="9">
    <location>
        <begin position="149"/>
        <end position="211"/>
    </location>
</feature>
<dbReference type="GO" id="GO:0046983">
    <property type="term" value="F:protein dimerization activity"/>
    <property type="evidence" value="ECO:0007669"/>
    <property type="project" value="InterPro"/>
</dbReference>